<evidence type="ECO:0000313" key="1">
    <source>
        <dbReference type="EMBL" id="TSK49683.1"/>
    </source>
</evidence>
<keyword evidence="2" id="KW-1185">Reference proteome</keyword>
<dbReference type="EMBL" id="VCAZ01000014">
    <property type="protein sequence ID" value="TSK49683.1"/>
    <property type="molecule type" value="Genomic_DNA"/>
</dbReference>
<protein>
    <submittedName>
        <fullName evidence="1">Uncharacterized protein</fullName>
    </submittedName>
</protein>
<evidence type="ECO:0000313" key="2">
    <source>
        <dbReference type="Proteomes" id="UP000319801"/>
    </source>
</evidence>
<name>A0A556TRU7_BAGYA</name>
<organism evidence="1 2">
    <name type="scientific">Bagarius yarrelli</name>
    <name type="common">Goonch</name>
    <name type="synonym">Bagrus yarrelli</name>
    <dbReference type="NCBI Taxonomy" id="175774"/>
    <lineage>
        <taxon>Eukaryota</taxon>
        <taxon>Metazoa</taxon>
        <taxon>Chordata</taxon>
        <taxon>Craniata</taxon>
        <taxon>Vertebrata</taxon>
        <taxon>Euteleostomi</taxon>
        <taxon>Actinopterygii</taxon>
        <taxon>Neopterygii</taxon>
        <taxon>Teleostei</taxon>
        <taxon>Ostariophysi</taxon>
        <taxon>Siluriformes</taxon>
        <taxon>Sisoridae</taxon>
        <taxon>Sisorinae</taxon>
        <taxon>Bagarius</taxon>
    </lineage>
</organism>
<comment type="caution">
    <text evidence="1">The sequence shown here is derived from an EMBL/GenBank/DDBJ whole genome shotgun (WGS) entry which is preliminary data.</text>
</comment>
<dbReference type="AlphaFoldDB" id="A0A556TRU7"/>
<accession>A0A556TRU7</accession>
<reference evidence="1 2" key="1">
    <citation type="journal article" date="2019" name="Genome Biol. Evol.">
        <title>Whole-Genome Sequencing of the Giant Devil Catfish, Bagarius yarrelli.</title>
        <authorList>
            <person name="Jiang W."/>
            <person name="Lv Y."/>
            <person name="Cheng L."/>
            <person name="Yang K."/>
            <person name="Chao B."/>
            <person name="Wang X."/>
            <person name="Li Y."/>
            <person name="Pan X."/>
            <person name="You X."/>
            <person name="Zhang Y."/>
            <person name="Yang J."/>
            <person name="Li J."/>
            <person name="Zhang X."/>
            <person name="Liu S."/>
            <person name="Sun C."/>
            <person name="Yang J."/>
            <person name="Shi Q."/>
        </authorList>
    </citation>
    <scope>NUCLEOTIDE SEQUENCE [LARGE SCALE GENOMIC DNA]</scope>
    <source>
        <strain evidence="1">JWS20170419001</strain>
        <tissue evidence="1">Muscle</tissue>
    </source>
</reference>
<proteinExistence type="predicted"/>
<dbReference type="Proteomes" id="UP000319801">
    <property type="component" value="Unassembled WGS sequence"/>
</dbReference>
<sequence length="101" mass="11277">MNEFGGLKKVKAKRFTAGVSSRVSLQALLCQTSGGGSTRSTVCEAHFPTESMHNLERKWYNRESTGEPWKLNKERECKQPAPVLQCKQSLCKVKSTAQMEA</sequence>
<gene>
    <name evidence="1" type="ORF">Baya_4885</name>
</gene>